<organism evidence="4 5">
    <name type="scientific">Hymenobacter canadensis</name>
    <dbReference type="NCBI Taxonomy" id="2999067"/>
    <lineage>
        <taxon>Bacteria</taxon>
        <taxon>Pseudomonadati</taxon>
        <taxon>Bacteroidota</taxon>
        <taxon>Cytophagia</taxon>
        <taxon>Cytophagales</taxon>
        <taxon>Hymenobacteraceae</taxon>
        <taxon>Hymenobacter</taxon>
    </lineage>
</organism>
<protein>
    <submittedName>
        <fullName evidence="4">BamA/TamA family outer membrane protein</fullName>
    </submittedName>
</protein>
<proteinExistence type="predicted"/>
<dbReference type="Proteomes" id="UP001211005">
    <property type="component" value="Chromosome"/>
</dbReference>
<evidence type="ECO:0000313" key="5">
    <source>
        <dbReference type="Proteomes" id="UP001211005"/>
    </source>
</evidence>
<keyword evidence="5" id="KW-1185">Reference proteome</keyword>
<comment type="subcellular location">
    <subcellularLocation>
        <location evidence="1">Membrane</location>
    </subcellularLocation>
</comment>
<evidence type="ECO:0000313" key="4">
    <source>
        <dbReference type="EMBL" id="WBA43531.1"/>
    </source>
</evidence>
<evidence type="ECO:0000256" key="1">
    <source>
        <dbReference type="ARBA" id="ARBA00004370"/>
    </source>
</evidence>
<keyword evidence="2" id="KW-0472">Membrane</keyword>
<dbReference type="Pfam" id="PF01103">
    <property type="entry name" value="Omp85"/>
    <property type="match status" value="1"/>
</dbReference>
<dbReference type="InterPro" id="IPR000184">
    <property type="entry name" value="Bac_surfAg_D15"/>
</dbReference>
<reference evidence="4 5" key="1">
    <citation type="submission" date="2022-12" db="EMBL/GenBank/DDBJ databases">
        <title>Hymenobacter canadensis sp. nov. isolated from lake water of the Cambridge Bay, Canada.</title>
        <authorList>
            <person name="Kim W.H."/>
            <person name="Lee Y.M."/>
        </authorList>
    </citation>
    <scope>NUCLEOTIDE SEQUENCE [LARGE SCALE GENOMIC DNA]</scope>
    <source>
        <strain evidence="4 5">PAMC 29467</strain>
    </source>
</reference>
<sequence>MLLTSVLLALATQAPAPPDSTTRRLSVLPLPLVYYTPETRLAYGAALVFTVRFPQDSAFADARPSQFTLGAAYTQNRQLLLYLPFQVFYQHNTYYAYGEAGYYRYNYYFYGVGEQAVPRELYGVNFPRVRLNAFRRVAPALAAGKLYAGLRYQLEDYDVTTTEAGGQLASGRVPGGLGSRLQGGGLGVFFDSRDNLFFPTKGVVADLTGMIRNRADHTGPLGTTHFSRYSADVSSYHSLNRRAVLALNYFASFTAGTAPFNALSLLGGTRRMRGYYEGRFRDQHAALLQTELRLAVYKRLGAVAFGSVGALGDATDGLRLRQPKGAYGAGLRFTLNRRDHLNLRLDYGLGRESSGFYLTVGEAF</sequence>
<feature type="domain" description="Bacterial surface antigen (D15)" evidence="3">
    <location>
        <begin position="65"/>
        <end position="364"/>
    </location>
</feature>
<accession>A0ABY7LVI6</accession>
<evidence type="ECO:0000259" key="3">
    <source>
        <dbReference type="Pfam" id="PF01103"/>
    </source>
</evidence>
<name>A0ABY7LVI6_9BACT</name>
<gene>
    <name evidence="4" type="ORF">O3303_08170</name>
</gene>
<evidence type="ECO:0000256" key="2">
    <source>
        <dbReference type="ARBA" id="ARBA00023136"/>
    </source>
</evidence>
<dbReference type="EMBL" id="CP114767">
    <property type="protein sequence ID" value="WBA43531.1"/>
    <property type="molecule type" value="Genomic_DNA"/>
</dbReference>
<dbReference type="Gene3D" id="2.40.160.50">
    <property type="entry name" value="membrane protein fhac: a member of the omp85/tpsb transporter family"/>
    <property type="match status" value="1"/>
</dbReference>
<dbReference type="RefSeq" id="WP_269561569.1">
    <property type="nucleotide sequence ID" value="NZ_CP114767.1"/>
</dbReference>